<dbReference type="Proteomes" id="UP000521872">
    <property type="component" value="Unassembled WGS sequence"/>
</dbReference>
<gene>
    <name evidence="2" type="ORF">D9613_006799</name>
</gene>
<accession>A0A8H4QHZ4</accession>
<sequence length="210" mass="23122">MPIVDVSAFRAIRGCNQGLLLTTYRVMGFKQAAILAPVSFFLGVLFICFNIDHRLLWGEITEDIVTDGLQFYTTFFNAPPAIKALLHGMVGVGLIGLLSKLHKWDESAVFFDGSSLAAYVLGIVVYLTVIVNSLRTVVDPIKDVDTREDQVMAMRVLAAGNVMVIACLGLILFLQAGQEWARRTEAKAIAEWEAAQKKKATEVTADKKEQ</sequence>
<evidence type="ECO:0000256" key="1">
    <source>
        <dbReference type="SAM" id="Phobius"/>
    </source>
</evidence>
<feature type="transmembrane region" description="Helical" evidence="1">
    <location>
        <begin position="81"/>
        <end position="98"/>
    </location>
</feature>
<evidence type="ECO:0000313" key="3">
    <source>
        <dbReference type="Proteomes" id="UP000521872"/>
    </source>
</evidence>
<dbReference type="GO" id="GO:0005789">
    <property type="term" value="C:endoplasmic reticulum membrane"/>
    <property type="evidence" value="ECO:0007669"/>
    <property type="project" value="TreeGrafter"/>
</dbReference>
<proteinExistence type="predicted"/>
<evidence type="ECO:0000313" key="2">
    <source>
        <dbReference type="EMBL" id="KAF4611106.1"/>
    </source>
</evidence>
<dbReference type="PANTHER" id="PTHR28228:SF1">
    <property type="entry name" value="SECRETORY COMPONENT PROTEIN SHR3"/>
    <property type="match status" value="1"/>
</dbReference>
<feature type="transmembrane region" description="Helical" evidence="1">
    <location>
        <begin position="110"/>
        <end position="131"/>
    </location>
</feature>
<evidence type="ECO:0008006" key="4">
    <source>
        <dbReference type="Google" id="ProtNLM"/>
    </source>
</evidence>
<keyword evidence="1" id="KW-0472">Membrane</keyword>
<dbReference type="EMBL" id="JAACJL010000058">
    <property type="protein sequence ID" value="KAF4611106.1"/>
    <property type="molecule type" value="Genomic_DNA"/>
</dbReference>
<name>A0A8H4QHZ4_9AGAR</name>
<organism evidence="2 3">
    <name type="scientific">Agrocybe pediades</name>
    <dbReference type="NCBI Taxonomy" id="84607"/>
    <lineage>
        <taxon>Eukaryota</taxon>
        <taxon>Fungi</taxon>
        <taxon>Dikarya</taxon>
        <taxon>Basidiomycota</taxon>
        <taxon>Agaricomycotina</taxon>
        <taxon>Agaricomycetes</taxon>
        <taxon>Agaricomycetidae</taxon>
        <taxon>Agaricales</taxon>
        <taxon>Agaricineae</taxon>
        <taxon>Strophariaceae</taxon>
        <taxon>Agrocybe</taxon>
    </lineage>
</organism>
<protein>
    <recommendedName>
        <fullName evidence="4">Shr3 amino acid permease chaperone</fullName>
    </recommendedName>
</protein>
<feature type="transmembrane region" description="Helical" evidence="1">
    <location>
        <begin position="32"/>
        <end position="52"/>
    </location>
</feature>
<dbReference type="GO" id="GO:0051082">
    <property type="term" value="F:unfolded protein binding"/>
    <property type="evidence" value="ECO:0007669"/>
    <property type="project" value="TreeGrafter"/>
</dbReference>
<dbReference type="AlphaFoldDB" id="A0A8H4QHZ4"/>
<dbReference type="PANTHER" id="PTHR28228">
    <property type="entry name" value="SECRETORY COMPONENT PROTEIN SHR3"/>
    <property type="match status" value="1"/>
</dbReference>
<dbReference type="GO" id="GO:0006888">
    <property type="term" value="P:endoplasmic reticulum to Golgi vesicle-mediated transport"/>
    <property type="evidence" value="ECO:0007669"/>
    <property type="project" value="TreeGrafter"/>
</dbReference>
<comment type="caution">
    <text evidence="2">The sequence shown here is derived from an EMBL/GenBank/DDBJ whole genome shotgun (WGS) entry which is preliminary data.</text>
</comment>
<reference evidence="2 3" key="1">
    <citation type="submission" date="2019-12" db="EMBL/GenBank/DDBJ databases">
        <authorList>
            <person name="Floudas D."/>
            <person name="Bentzer J."/>
            <person name="Ahren D."/>
            <person name="Johansson T."/>
            <person name="Persson P."/>
            <person name="Tunlid A."/>
        </authorList>
    </citation>
    <scope>NUCLEOTIDE SEQUENCE [LARGE SCALE GENOMIC DNA]</scope>
    <source>
        <strain evidence="2 3">CBS 102.39</strain>
    </source>
</reference>
<feature type="transmembrane region" description="Helical" evidence="1">
    <location>
        <begin position="151"/>
        <end position="174"/>
    </location>
</feature>
<dbReference type="Pfam" id="PF08229">
    <property type="entry name" value="SHR3_chaperone"/>
    <property type="match status" value="1"/>
</dbReference>
<dbReference type="SMART" id="SM00786">
    <property type="entry name" value="SHR3_chaperone"/>
    <property type="match status" value="1"/>
</dbReference>
<dbReference type="InterPro" id="IPR013248">
    <property type="entry name" value="Psh3/Shr3"/>
</dbReference>
<keyword evidence="3" id="KW-1185">Reference proteome</keyword>
<keyword evidence="1" id="KW-1133">Transmembrane helix</keyword>
<keyword evidence="1" id="KW-0812">Transmembrane</keyword>